<evidence type="ECO:0000313" key="1">
    <source>
        <dbReference type="EMBL" id="CAJ1399513.1"/>
    </source>
</evidence>
<dbReference type="EMBL" id="CAUJNA010003339">
    <property type="protein sequence ID" value="CAJ1399513.1"/>
    <property type="molecule type" value="Genomic_DNA"/>
</dbReference>
<comment type="caution">
    <text evidence="1">The sequence shown here is derived from an EMBL/GenBank/DDBJ whole genome shotgun (WGS) entry which is preliminary data.</text>
</comment>
<dbReference type="AlphaFoldDB" id="A0AA36J4J7"/>
<name>A0AA36J4J7_9DINO</name>
<proteinExistence type="predicted"/>
<evidence type="ECO:0000313" key="2">
    <source>
        <dbReference type="Proteomes" id="UP001178507"/>
    </source>
</evidence>
<gene>
    <name evidence="1" type="ORF">EVOR1521_LOCUS23032</name>
</gene>
<accession>A0AA36J4J7</accession>
<sequence length="171" mass="19699">MDGKVNLNASQQFPTTNCIPLIQMLAFDEGDGLRDLYDMLRDVEVDIGINDQSLLADLHPDITLMVESLRAITINCNRIMRSRVLEVMYTALHPHGPVLPKKDSKKQDVKEPNHDYRILTYLKNSGAEADEKREQFFLPSRTERAFTFSVWCRMDKGISTQIRLEWDCRGP</sequence>
<protein>
    <submittedName>
        <fullName evidence="1">Uncharacterized protein</fullName>
    </submittedName>
</protein>
<dbReference type="Proteomes" id="UP001178507">
    <property type="component" value="Unassembled WGS sequence"/>
</dbReference>
<organism evidence="1 2">
    <name type="scientific">Effrenium voratum</name>
    <dbReference type="NCBI Taxonomy" id="2562239"/>
    <lineage>
        <taxon>Eukaryota</taxon>
        <taxon>Sar</taxon>
        <taxon>Alveolata</taxon>
        <taxon>Dinophyceae</taxon>
        <taxon>Suessiales</taxon>
        <taxon>Symbiodiniaceae</taxon>
        <taxon>Effrenium</taxon>
    </lineage>
</organism>
<keyword evidence="2" id="KW-1185">Reference proteome</keyword>
<reference evidence="1" key="1">
    <citation type="submission" date="2023-08" db="EMBL/GenBank/DDBJ databases">
        <authorList>
            <person name="Chen Y."/>
            <person name="Shah S."/>
            <person name="Dougan E. K."/>
            <person name="Thang M."/>
            <person name="Chan C."/>
        </authorList>
    </citation>
    <scope>NUCLEOTIDE SEQUENCE</scope>
</reference>